<dbReference type="EC" id="2.7.2.3" evidence="3 9"/>
<evidence type="ECO:0000256" key="7">
    <source>
        <dbReference type="ARBA" id="ARBA00022840"/>
    </source>
</evidence>
<dbReference type="InterPro" id="IPR001576">
    <property type="entry name" value="Phosphoglycerate_kinase"/>
</dbReference>
<comment type="catalytic activity">
    <reaction evidence="9">
        <text>(2R)-3-phosphoglycerate + ATP = (2R)-3-phospho-glyceroyl phosphate + ADP</text>
        <dbReference type="Rhea" id="RHEA:14801"/>
        <dbReference type="ChEBI" id="CHEBI:30616"/>
        <dbReference type="ChEBI" id="CHEBI:57604"/>
        <dbReference type="ChEBI" id="CHEBI:58272"/>
        <dbReference type="ChEBI" id="CHEBI:456216"/>
        <dbReference type="EC" id="2.7.2.3"/>
    </reaction>
</comment>
<reference evidence="11 12" key="1">
    <citation type="journal article" date="2014" name="Agronomy (Basel)">
        <title>A Draft Genome Sequence for Ensete ventricosum, the Drought-Tolerant Tree Against Hunger.</title>
        <authorList>
            <person name="Harrison J."/>
            <person name="Moore K.A."/>
            <person name="Paszkiewicz K."/>
            <person name="Jones T."/>
            <person name="Grant M."/>
            <person name="Ambacheew D."/>
            <person name="Muzemil S."/>
            <person name="Studholme D.J."/>
        </authorList>
    </citation>
    <scope>NUCLEOTIDE SEQUENCE [LARGE SCALE GENOMIC DNA]</scope>
</reference>
<dbReference type="EMBL" id="AMZH03002268">
    <property type="protein sequence ID" value="RRT76178.1"/>
    <property type="molecule type" value="Genomic_DNA"/>
</dbReference>
<name>A0A427AIU2_ENSVE</name>
<accession>A0A427AIU2</accession>
<comment type="caution">
    <text evidence="11">The sequence shown here is derived from an EMBL/GenBank/DDBJ whole genome shotgun (WGS) entry which is preliminary data.</text>
</comment>
<evidence type="ECO:0000256" key="3">
    <source>
        <dbReference type="ARBA" id="ARBA00013061"/>
    </source>
</evidence>
<evidence type="ECO:0000256" key="5">
    <source>
        <dbReference type="ARBA" id="ARBA00022741"/>
    </source>
</evidence>
<dbReference type="InterPro" id="IPR036043">
    <property type="entry name" value="Phosphoglycerate_kinase_sf"/>
</dbReference>
<comment type="similarity">
    <text evidence="2 9">Belongs to the phosphoglycerate kinase family.</text>
</comment>
<dbReference type="PANTHER" id="PTHR11406">
    <property type="entry name" value="PHOSPHOGLYCERATE KINASE"/>
    <property type="match status" value="1"/>
</dbReference>
<protein>
    <recommendedName>
        <fullName evidence="3 9">Phosphoglycerate kinase</fullName>
        <ecNumber evidence="3 9">2.7.2.3</ecNumber>
    </recommendedName>
</protein>
<evidence type="ECO:0000256" key="2">
    <source>
        <dbReference type="ARBA" id="ARBA00008982"/>
    </source>
</evidence>
<keyword evidence="4 9" id="KW-0808">Transferase</keyword>
<evidence type="ECO:0000256" key="4">
    <source>
        <dbReference type="ARBA" id="ARBA00022679"/>
    </source>
</evidence>
<evidence type="ECO:0000256" key="9">
    <source>
        <dbReference type="RuleBase" id="RU000532"/>
    </source>
</evidence>
<dbReference type="InterPro" id="IPR015824">
    <property type="entry name" value="Phosphoglycerate_kinase_N"/>
</dbReference>
<proteinExistence type="inferred from homology"/>
<dbReference type="PRINTS" id="PR00477">
    <property type="entry name" value="PHGLYCKINASE"/>
</dbReference>
<evidence type="ECO:0000313" key="12">
    <source>
        <dbReference type="Proteomes" id="UP000287651"/>
    </source>
</evidence>
<dbReference type="GO" id="GO:0004618">
    <property type="term" value="F:phosphoglycerate kinase activity"/>
    <property type="evidence" value="ECO:0007669"/>
    <property type="project" value="UniProtKB-EC"/>
</dbReference>
<evidence type="ECO:0000256" key="8">
    <source>
        <dbReference type="ARBA" id="ARBA00022842"/>
    </source>
</evidence>
<dbReference type="GO" id="GO:0006096">
    <property type="term" value="P:glycolytic process"/>
    <property type="evidence" value="ECO:0007669"/>
    <property type="project" value="InterPro"/>
</dbReference>
<evidence type="ECO:0000256" key="10">
    <source>
        <dbReference type="RuleBase" id="RU000696"/>
    </source>
</evidence>
<dbReference type="GO" id="GO:0043531">
    <property type="term" value="F:ADP binding"/>
    <property type="evidence" value="ECO:0007669"/>
    <property type="project" value="TreeGrafter"/>
</dbReference>
<evidence type="ECO:0000256" key="6">
    <source>
        <dbReference type="ARBA" id="ARBA00022777"/>
    </source>
</evidence>
<keyword evidence="6 9" id="KW-0418">Kinase</keyword>
<dbReference type="AlphaFoldDB" id="A0A427AIU2"/>
<dbReference type="Pfam" id="PF00162">
    <property type="entry name" value="PGK"/>
    <property type="match status" value="2"/>
</dbReference>
<evidence type="ECO:0000256" key="1">
    <source>
        <dbReference type="ARBA" id="ARBA00001946"/>
    </source>
</evidence>
<dbReference type="PANTHER" id="PTHR11406:SF27">
    <property type="entry name" value="PHOSPHOGLYCERATE KINASE 3, CYTOSOLIC"/>
    <property type="match status" value="1"/>
</dbReference>
<dbReference type="SUPFAM" id="SSF53748">
    <property type="entry name" value="Phosphoglycerate kinase"/>
    <property type="match status" value="1"/>
</dbReference>
<sequence length="128" mass="13581">MANDCIGGEVEKMVAALPDEGVLLLENVEFYEEEKNDPGFAKKLASLADLYVNDAFGTAHRAHASTEGGYTVGSSLMEEDKLNLATSLLEKAQSKGVSLLLPTDVVAADKFAADANCMVGPRMPFGIN</sequence>
<gene>
    <name evidence="11" type="ORF">B296_00030402</name>
</gene>
<keyword evidence="7" id="KW-0067">ATP-binding</keyword>
<organism evidence="11 12">
    <name type="scientific">Ensete ventricosum</name>
    <name type="common">Abyssinian banana</name>
    <name type="synonym">Musa ensete</name>
    <dbReference type="NCBI Taxonomy" id="4639"/>
    <lineage>
        <taxon>Eukaryota</taxon>
        <taxon>Viridiplantae</taxon>
        <taxon>Streptophyta</taxon>
        <taxon>Embryophyta</taxon>
        <taxon>Tracheophyta</taxon>
        <taxon>Spermatophyta</taxon>
        <taxon>Magnoliopsida</taxon>
        <taxon>Liliopsida</taxon>
        <taxon>Zingiberales</taxon>
        <taxon>Musaceae</taxon>
        <taxon>Ensete</taxon>
    </lineage>
</organism>
<keyword evidence="8" id="KW-0460">Magnesium</keyword>
<dbReference type="GO" id="GO:0006094">
    <property type="term" value="P:gluconeogenesis"/>
    <property type="evidence" value="ECO:0007669"/>
    <property type="project" value="TreeGrafter"/>
</dbReference>
<keyword evidence="5" id="KW-0547">Nucleotide-binding</keyword>
<dbReference type="Proteomes" id="UP000287651">
    <property type="component" value="Unassembled WGS sequence"/>
</dbReference>
<dbReference type="GO" id="GO:0005524">
    <property type="term" value="F:ATP binding"/>
    <property type="evidence" value="ECO:0007669"/>
    <property type="project" value="UniProtKB-KW"/>
</dbReference>
<dbReference type="Gene3D" id="3.40.50.1260">
    <property type="entry name" value="Phosphoglycerate kinase, N-terminal domain"/>
    <property type="match status" value="2"/>
</dbReference>
<comment type="subunit">
    <text evidence="10">Monomer.</text>
</comment>
<comment type="cofactor">
    <cofactor evidence="1">
        <name>Mg(2+)</name>
        <dbReference type="ChEBI" id="CHEBI:18420"/>
    </cofactor>
</comment>
<evidence type="ECO:0000313" key="11">
    <source>
        <dbReference type="EMBL" id="RRT76178.1"/>
    </source>
</evidence>
<dbReference type="GO" id="GO:0005829">
    <property type="term" value="C:cytosol"/>
    <property type="evidence" value="ECO:0007669"/>
    <property type="project" value="TreeGrafter"/>
</dbReference>